<dbReference type="Proteomes" id="UP000184069">
    <property type="component" value="Unassembled WGS sequence"/>
</dbReference>
<evidence type="ECO:0000313" key="2">
    <source>
        <dbReference type="Proteomes" id="UP000184069"/>
    </source>
</evidence>
<proteinExistence type="predicted"/>
<dbReference type="EMBL" id="FRBM01000001">
    <property type="protein sequence ID" value="SHK83310.1"/>
    <property type="molecule type" value="Genomic_DNA"/>
</dbReference>
<sequence length="52" mass="6307">MKVILTIKEEDLDFILKQFLVLQIKKIKIKRRVKKQNFKRTVLSSTYNEPNE</sequence>
<name>A0A1M6VP84_9FLAO</name>
<gene>
    <name evidence="1" type="ORF">SAMN05444407_101302</name>
</gene>
<reference evidence="1 2" key="1">
    <citation type="submission" date="2016-11" db="EMBL/GenBank/DDBJ databases">
        <authorList>
            <person name="Jaros S."/>
            <person name="Januszkiewicz K."/>
            <person name="Wedrychowicz H."/>
        </authorList>
    </citation>
    <scope>NUCLEOTIDE SEQUENCE [LARGE SCALE GENOMIC DNA]</scope>
    <source>
        <strain evidence="1 2">DSM 27621</strain>
    </source>
</reference>
<accession>A0A1M6VP84</accession>
<dbReference type="AlphaFoldDB" id="A0A1M6VP84"/>
<dbReference type="STRING" id="1423959.SAMN05444407_101302"/>
<protein>
    <submittedName>
        <fullName evidence="1">Uncharacterized protein</fullName>
    </submittedName>
</protein>
<evidence type="ECO:0000313" key="1">
    <source>
        <dbReference type="EMBL" id="SHK83310.1"/>
    </source>
</evidence>
<organism evidence="1 2">
    <name type="scientific">Chryseobacterium contaminans</name>
    <dbReference type="NCBI Taxonomy" id="1423959"/>
    <lineage>
        <taxon>Bacteria</taxon>
        <taxon>Pseudomonadati</taxon>
        <taxon>Bacteroidota</taxon>
        <taxon>Flavobacteriia</taxon>
        <taxon>Flavobacteriales</taxon>
        <taxon>Weeksellaceae</taxon>
        <taxon>Chryseobacterium group</taxon>
        <taxon>Chryseobacterium</taxon>
    </lineage>
</organism>